<gene>
    <name evidence="2" type="ORF">HUJ06_022206</name>
</gene>
<accession>A0A822XM13</accession>
<sequence length="76" mass="8003">MQAASKLGISITVNKVGSDSPNTGAPTTVSPIDGSKEWQPTFTLDEDGLLHHKVAFTQYATTASSTFICPCHTGVH</sequence>
<comment type="caution">
    <text evidence="2">The sequence shown here is derived from an EMBL/GenBank/DDBJ whole genome shotgun (WGS) entry which is preliminary data.</text>
</comment>
<name>A0A822XM13_NELNU</name>
<evidence type="ECO:0000313" key="3">
    <source>
        <dbReference type="Proteomes" id="UP000607653"/>
    </source>
</evidence>
<keyword evidence="3" id="KW-1185">Reference proteome</keyword>
<dbReference type="Proteomes" id="UP000607653">
    <property type="component" value="Unassembled WGS sequence"/>
</dbReference>
<evidence type="ECO:0000256" key="1">
    <source>
        <dbReference type="SAM" id="MobiDB-lite"/>
    </source>
</evidence>
<dbReference type="EMBL" id="DUZY01000001">
    <property type="protein sequence ID" value="DAD20743.1"/>
    <property type="molecule type" value="Genomic_DNA"/>
</dbReference>
<reference evidence="2 3" key="1">
    <citation type="journal article" date="2020" name="Mol. Biol. Evol.">
        <title>Distinct Expression and Methylation Patterns for Genes with Different Fates following a Single Whole-Genome Duplication in Flowering Plants.</title>
        <authorList>
            <person name="Shi T."/>
            <person name="Rahmani R.S."/>
            <person name="Gugger P.F."/>
            <person name="Wang M."/>
            <person name="Li H."/>
            <person name="Zhang Y."/>
            <person name="Li Z."/>
            <person name="Wang Q."/>
            <person name="Van de Peer Y."/>
            <person name="Marchal K."/>
            <person name="Chen J."/>
        </authorList>
    </citation>
    <scope>NUCLEOTIDE SEQUENCE [LARGE SCALE GENOMIC DNA]</scope>
    <source>
        <tissue evidence="2">Leaf</tissue>
    </source>
</reference>
<feature type="compositionally biased region" description="Polar residues" evidence="1">
    <location>
        <begin position="15"/>
        <end position="30"/>
    </location>
</feature>
<dbReference type="AlphaFoldDB" id="A0A822XM13"/>
<proteinExistence type="predicted"/>
<evidence type="ECO:0000313" key="2">
    <source>
        <dbReference type="EMBL" id="DAD20743.1"/>
    </source>
</evidence>
<feature type="region of interest" description="Disordered" evidence="1">
    <location>
        <begin position="15"/>
        <end position="37"/>
    </location>
</feature>
<organism evidence="2 3">
    <name type="scientific">Nelumbo nucifera</name>
    <name type="common">Sacred lotus</name>
    <dbReference type="NCBI Taxonomy" id="4432"/>
    <lineage>
        <taxon>Eukaryota</taxon>
        <taxon>Viridiplantae</taxon>
        <taxon>Streptophyta</taxon>
        <taxon>Embryophyta</taxon>
        <taxon>Tracheophyta</taxon>
        <taxon>Spermatophyta</taxon>
        <taxon>Magnoliopsida</taxon>
        <taxon>Proteales</taxon>
        <taxon>Nelumbonaceae</taxon>
        <taxon>Nelumbo</taxon>
    </lineage>
</organism>
<protein>
    <submittedName>
        <fullName evidence="2">Uncharacterized protein</fullName>
    </submittedName>
</protein>